<keyword evidence="12" id="KW-0067">ATP-binding</keyword>
<keyword evidence="11" id="KW-0418">Kinase</keyword>
<dbReference type="EnsemblPlants" id="Kaladp0056s0069.1.v1.1">
    <property type="protein sequence ID" value="Kaladp0056s0069.1.v1.1"/>
    <property type="gene ID" value="Kaladp0056s0069.v1.1"/>
</dbReference>
<evidence type="ECO:0000256" key="20">
    <source>
        <dbReference type="SAM" id="Phobius"/>
    </source>
</evidence>
<dbReference type="AlphaFoldDB" id="A0A7N0U7A4"/>
<dbReference type="GO" id="GO:0004674">
    <property type="term" value="F:protein serine/threonine kinase activity"/>
    <property type="evidence" value="ECO:0007669"/>
    <property type="project" value="UniProtKB-EC"/>
</dbReference>
<evidence type="ECO:0000256" key="3">
    <source>
        <dbReference type="ARBA" id="ARBA00012513"/>
    </source>
</evidence>
<evidence type="ECO:0000256" key="8">
    <source>
        <dbReference type="ARBA" id="ARBA00022729"/>
    </source>
</evidence>
<evidence type="ECO:0000256" key="17">
    <source>
        <dbReference type="ARBA" id="ARBA00047899"/>
    </source>
</evidence>
<keyword evidence="6" id="KW-0808">Transferase</keyword>
<sequence>MPDLKWVLVIFAICSVQLVSADDGDVLLKFRTSLSNDAVLSGWNTSRSPPCTGNRANWFGVMCDDSGAVAGLQLEDSSLRGLIDVDALLQLPKLRSISFANNSFDGPMPQVNRLTALKSLFLTDNRFSGEIPDGGFSGMKYLKKVYLGRNQFTGPLPDSLVKLPKLLEVSVAGNRFSGKIPNFKQRDLQVVDFSDNEFVGKIPKSLSKMGANSFAGNVGLCGKPLQPCKSTRNPLLIIAIVIAAVVLLAGVVAVFFILRARRGTKSLKPQRLPSQNNKRHASAPAAHRNNKVQSADHGADQAAHSYKKDDNGGSLVFVRDDRERFDLQDLLRASAEVLGSGSFGSSYKANIASGQAVVVKRFRQMSSVGREEFHEHMSKLGRLSHPNLLPLVAFYYRREEKLLISDFVENGSLASHLHSNHSPGKPGLDWPTRLKVIKGVARGLAYLYKELPNLTLPHGHLKSSNVILDRNFEAVLSDYALAPVMNKDHAHQFMVAYKSPEFSQWDNTSSRKTDVWSMGILILELLTGKFPANYLKQGKGANADLATWVNSVVREEWTGEVFDKDMKGTRNGEGEMLKLLKIGMECCEWNLEKRWGLKEAVEKIEELKVRDSNAEEDFSSYASEGDMYSSRGVSEDDFSFSVTH</sequence>
<keyword evidence="7 20" id="KW-0812">Transmembrane</keyword>
<dbReference type="Proteomes" id="UP000594263">
    <property type="component" value="Unplaced"/>
</dbReference>
<evidence type="ECO:0000256" key="10">
    <source>
        <dbReference type="ARBA" id="ARBA00022741"/>
    </source>
</evidence>
<dbReference type="PANTHER" id="PTHR48007">
    <property type="entry name" value="LEUCINE-RICH REPEAT RECEPTOR-LIKE PROTEIN KINASE PXC1"/>
    <property type="match status" value="1"/>
</dbReference>
<dbReference type="InterPro" id="IPR000719">
    <property type="entry name" value="Prot_kinase_dom"/>
</dbReference>
<evidence type="ECO:0000256" key="14">
    <source>
        <dbReference type="ARBA" id="ARBA00023136"/>
    </source>
</evidence>
<organism evidence="23 24">
    <name type="scientific">Kalanchoe fedtschenkoi</name>
    <name type="common">Lavender scallops</name>
    <name type="synonym">South American air plant</name>
    <dbReference type="NCBI Taxonomy" id="63787"/>
    <lineage>
        <taxon>Eukaryota</taxon>
        <taxon>Viridiplantae</taxon>
        <taxon>Streptophyta</taxon>
        <taxon>Embryophyta</taxon>
        <taxon>Tracheophyta</taxon>
        <taxon>Spermatophyta</taxon>
        <taxon>Magnoliopsida</taxon>
        <taxon>eudicotyledons</taxon>
        <taxon>Gunneridae</taxon>
        <taxon>Pentapetalae</taxon>
        <taxon>Saxifragales</taxon>
        <taxon>Crassulaceae</taxon>
        <taxon>Kalanchoe</taxon>
    </lineage>
</organism>
<evidence type="ECO:0000256" key="7">
    <source>
        <dbReference type="ARBA" id="ARBA00022692"/>
    </source>
</evidence>
<name>A0A7N0U7A4_KALFE</name>
<evidence type="ECO:0000256" key="16">
    <source>
        <dbReference type="ARBA" id="ARBA00023180"/>
    </source>
</evidence>
<comment type="subcellular location">
    <subcellularLocation>
        <location evidence="1">Membrane</location>
        <topology evidence="1">Single-pass membrane protein</topology>
    </subcellularLocation>
</comment>
<dbReference type="Pfam" id="PF07714">
    <property type="entry name" value="PK_Tyr_Ser-Thr"/>
    <property type="match status" value="1"/>
</dbReference>
<keyword evidence="14 20" id="KW-0472">Membrane</keyword>
<dbReference type="Pfam" id="PF13855">
    <property type="entry name" value="LRR_8"/>
    <property type="match status" value="1"/>
</dbReference>
<dbReference type="InterPro" id="IPR011009">
    <property type="entry name" value="Kinase-like_dom_sf"/>
</dbReference>
<evidence type="ECO:0000256" key="13">
    <source>
        <dbReference type="ARBA" id="ARBA00022989"/>
    </source>
</evidence>
<keyword evidence="10" id="KW-0547">Nucleotide-binding</keyword>
<evidence type="ECO:0000256" key="11">
    <source>
        <dbReference type="ARBA" id="ARBA00022777"/>
    </source>
</evidence>
<keyword evidence="4" id="KW-0597">Phosphoprotein</keyword>
<dbReference type="Gene3D" id="1.10.510.10">
    <property type="entry name" value="Transferase(Phosphotransferase) domain 1"/>
    <property type="match status" value="1"/>
</dbReference>
<dbReference type="SUPFAM" id="SSF56112">
    <property type="entry name" value="Protein kinase-like (PK-like)"/>
    <property type="match status" value="1"/>
</dbReference>
<dbReference type="FunFam" id="3.80.10.10:FF:000400">
    <property type="entry name" value="Nuclear pore complex protein NUP107"/>
    <property type="match status" value="1"/>
</dbReference>
<dbReference type="GO" id="GO:0005524">
    <property type="term" value="F:ATP binding"/>
    <property type="evidence" value="ECO:0007669"/>
    <property type="project" value="UniProtKB-KW"/>
</dbReference>
<dbReference type="InterPro" id="IPR032675">
    <property type="entry name" value="LRR_dom_sf"/>
</dbReference>
<keyword evidence="9" id="KW-0677">Repeat</keyword>
<feature type="signal peptide" evidence="21">
    <location>
        <begin position="1"/>
        <end position="21"/>
    </location>
</feature>
<evidence type="ECO:0000256" key="12">
    <source>
        <dbReference type="ARBA" id="ARBA00022840"/>
    </source>
</evidence>
<dbReference type="InterPro" id="IPR001245">
    <property type="entry name" value="Ser-Thr/Tyr_kinase_cat_dom"/>
</dbReference>
<keyword evidence="16" id="KW-0325">Glycoprotein</keyword>
<dbReference type="InterPro" id="IPR013210">
    <property type="entry name" value="LRR_N_plant-typ"/>
</dbReference>
<evidence type="ECO:0000259" key="22">
    <source>
        <dbReference type="PROSITE" id="PS50011"/>
    </source>
</evidence>
<dbReference type="GO" id="GO:0016020">
    <property type="term" value="C:membrane"/>
    <property type="evidence" value="ECO:0007669"/>
    <property type="project" value="UniProtKB-SubCell"/>
</dbReference>
<dbReference type="PROSITE" id="PS50011">
    <property type="entry name" value="PROTEIN_KINASE_DOM"/>
    <property type="match status" value="1"/>
</dbReference>
<keyword evidence="5" id="KW-0433">Leucine-rich repeat</keyword>
<comment type="similarity">
    <text evidence="2">Belongs to the protein kinase superfamily. Ser/Thr protein kinase family.</text>
</comment>
<protein>
    <recommendedName>
        <fullName evidence="3">non-specific serine/threonine protein kinase</fullName>
        <ecNumber evidence="3">2.7.11.1</ecNumber>
    </recommendedName>
</protein>
<keyword evidence="24" id="KW-1185">Reference proteome</keyword>
<feature type="chain" id="PRO_5029574001" description="non-specific serine/threonine protein kinase" evidence="21">
    <location>
        <begin position="22"/>
        <end position="644"/>
    </location>
</feature>
<dbReference type="FunFam" id="1.10.510.10:FF:000480">
    <property type="entry name" value="Pollen receptor-like kinase 1"/>
    <property type="match status" value="1"/>
</dbReference>
<dbReference type="OMA" id="TCHQRTG"/>
<dbReference type="Gramene" id="Kaladp0056s0069.1.v1.1">
    <property type="protein sequence ID" value="Kaladp0056s0069.1.v1.1"/>
    <property type="gene ID" value="Kaladp0056s0069.v1.1"/>
</dbReference>
<keyword evidence="8 21" id="KW-0732">Signal</keyword>
<evidence type="ECO:0000256" key="19">
    <source>
        <dbReference type="SAM" id="MobiDB-lite"/>
    </source>
</evidence>
<evidence type="ECO:0000256" key="1">
    <source>
        <dbReference type="ARBA" id="ARBA00004167"/>
    </source>
</evidence>
<proteinExistence type="inferred from homology"/>
<keyword evidence="15" id="KW-0675">Receptor</keyword>
<dbReference type="EC" id="2.7.11.1" evidence="3"/>
<evidence type="ECO:0000313" key="24">
    <source>
        <dbReference type="Proteomes" id="UP000594263"/>
    </source>
</evidence>
<evidence type="ECO:0000256" key="6">
    <source>
        <dbReference type="ARBA" id="ARBA00022679"/>
    </source>
</evidence>
<dbReference type="Gene3D" id="3.30.200.20">
    <property type="entry name" value="Phosphorylase Kinase, domain 1"/>
    <property type="match status" value="1"/>
</dbReference>
<feature type="domain" description="Protein kinase" evidence="22">
    <location>
        <begin position="332"/>
        <end position="607"/>
    </location>
</feature>
<dbReference type="SUPFAM" id="SSF52058">
    <property type="entry name" value="L domain-like"/>
    <property type="match status" value="1"/>
</dbReference>
<feature type="region of interest" description="Disordered" evidence="19">
    <location>
        <begin position="267"/>
        <end position="307"/>
    </location>
</feature>
<dbReference type="Pfam" id="PF08263">
    <property type="entry name" value="LRRNT_2"/>
    <property type="match status" value="1"/>
</dbReference>
<dbReference type="PANTHER" id="PTHR48007:SF67">
    <property type="entry name" value="POLLEN RECEPTOR-LIKE KINASE 1"/>
    <property type="match status" value="1"/>
</dbReference>
<evidence type="ECO:0000256" key="2">
    <source>
        <dbReference type="ARBA" id="ARBA00008684"/>
    </source>
</evidence>
<evidence type="ECO:0000256" key="21">
    <source>
        <dbReference type="SAM" id="SignalP"/>
    </source>
</evidence>
<keyword evidence="13 20" id="KW-1133">Transmembrane helix</keyword>
<dbReference type="Gene3D" id="3.80.10.10">
    <property type="entry name" value="Ribonuclease Inhibitor"/>
    <property type="match status" value="2"/>
</dbReference>
<evidence type="ECO:0000256" key="9">
    <source>
        <dbReference type="ARBA" id="ARBA00022737"/>
    </source>
</evidence>
<comment type="catalytic activity">
    <reaction evidence="18">
        <text>L-seryl-[protein] + ATP = O-phospho-L-seryl-[protein] + ADP + H(+)</text>
        <dbReference type="Rhea" id="RHEA:17989"/>
        <dbReference type="Rhea" id="RHEA-COMP:9863"/>
        <dbReference type="Rhea" id="RHEA-COMP:11604"/>
        <dbReference type="ChEBI" id="CHEBI:15378"/>
        <dbReference type="ChEBI" id="CHEBI:29999"/>
        <dbReference type="ChEBI" id="CHEBI:30616"/>
        <dbReference type="ChEBI" id="CHEBI:83421"/>
        <dbReference type="ChEBI" id="CHEBI:456216"/>
        <dbReference type="EC" id="2.7.11.1"/>
    </reaction>
</comment>
<comment type="catalytic activity">
    <reaction evidence="17">
        <text>L-threonyl-[protein] + ATP = O-phospho-L-threonyl-[protein] + ADP + H(+)</text>
        <dbReference type="Rhea" id="RHEA:46608"/>
        <dbReference type="Rhea" id="RHEA-COMP:11060"/>
        <dbReference type="Rhea" id="RHEA-COMP:11605"/>
        <dbReference type="ChEBI" id="CHEBI:15378"/>
        <dbReference type="ChEBI" id="CHEBI:30013"/>
        <dbReference type="ChEBI" id="CHEBI:30616"/>
        <dbReference type="ChEBI" id="CHEBI:61977"/>
        <dbReference type="ChEBI" id="CHEBI:456216"/>
        <dbReference type="EC" id="2.7.11.1"/>
    </reaction>
</comment>
<reference evidence="23" key="1">
    <citation type="submission" date="2021-01" db="UniProtKB">
        <authorList>
            <consortium name="EnsemblPlants"/>
        </authorList>
    </citation>
    <scope>IDENTIFICATION</scope>
</reference>
<evidence type="ECO:0000256" key="15">
    <source>
        <dbReference type="ARBA" id="ARBA00023170"/>
    </source>
</evidence>
<evidence type="ECO:0000256" key="4">
    <source>
        <dbReference type="ARBA" id="ARBA00022553"/>
    </source>
</evidence>
<feature type="transmembrane region" description="Helical" evidence="20">
    <location>
        <begin position="235"/>
        <end position="258"/>
    </location>
</feature>
<evidence type="ECO:0000256" key="5">
    <source>
        <dbReference type="ARBA" id="ARBA00022614"/>
    </source>
</evidence>
<evidence type="ECO:0000313" key="23">
    <source>
        <dbReference type="EnsemblPlants" id="Kaladp0056s0069.1.v1.1"/>
    </source>
</evidence>
<dbReference type="InterPro" id="IPR001611">
    <property type="entry name" value="Leu-rich_rpt"/>
</dbReference>
<evidence type="ECO:0000256" key="18">
    <source>
        <dbReference type="ARBA" id="ARBA00048679"/>
    </source>
</evidence>
<dbReference type="FunFam" id="3.30.200.20:FF:000307">
    <property type="entry name" value="pollen receptor-like kinase 1"/>
    <property type="match status" value="1"/>
</dbReference>
<accession>A0A7N0U7A4</accession>
<dbReference type="InterPro" id="IPR046959">
    <property type="entry name" value="PRK1-6/SRF4-like"/>
</dbReference>
<dbReference type="Pfam" id="PF00560">
    <property type="entry name" value="LRR_1"/>
    <property type="match status" value="1"/>
</dbReference>